<dbReference type="PANTHER" id="PTHR48112:SF22">
    <property type="entry name" value="MITOCHONDRIAL TRANSCRIPTION FACTOR A, ISOFORM B"/>
    <property type="match status" value="1"/>
</dbReference>
<feature type="compositionally biased region" description="Polar residues" evidence="3">
    <location>
        <begin position="83"/>
        <end position="96"/>
    </location>
</feature>
<evidence type="ECO:0000256" key="1">
    <source>
        <dbReference type="ARBA" id="ARBA00023125"/>
    </source>
</evidence>
<name>A0A4Z1FEZ2_9HELO</name>
<dbReference type="EMBL" id="PQXI01000224">
    <property type="protein sequence ID" value="TGO21352.1"/>
    <property type="molecule type" value="Genomic_DNA"/>
</dbReference>
<evidence type="ECO:0000313" key="6">
    <source>
        <dbReference type="Proteomes" id="UP000297910"/>
    </source>
</evidence>
<feature type="DNA-binding region" description="HMG box" evidence="2">
    <location>
        <begin position="155"/>
        <end position="222"/>
    </location>
</feature>
<dbReference type="InterPro" id="IPR050342">
    <property type="entry name" value="HMGB"/>
</dbReference>
<evidence type="ECO:0000256" key="2">
    <source>
        <dbReference type="PROSITE-ProRule" id="PRU00267"/>
    </source>
</evidence>
<reference evidence="5 6" key="1">
    <citation type="submission" date="2017-12" db="EMBL/GenBank/DDBJ databases">
        <title>Comparative genomics of Botrytis spp.</title>
        <authorList>
            <person name="Valero-Jimenez C.A."/>
            <person name="Tapia P."/>
            <person name="Veloso J."/>
            <person name="Silva-Moreno E."/>
            <person name="Staats M."/>
            <person name="Valdes J.H."/>
            <person name="Van Kan J.A.L."/>
        </authorList>
    </citation>
    <scope>NUCLEOTIDE SEQUENCE [LARGE SCALE GENOMIC DNA]</scope>
    <source>
        <strain evidence="5 6">Bp0003</strain>
    </source>
</reference>
<dbReference type="Proteomes" id="UP000297910">
    <property type="component" value="Unassembled WGS sequence"/>
</dbReference>
<feature type="region of interest" description="Disordered" evidence="3">
    <location>
        <begin position="1"/>
        <end position="100"/>
    </location>
</feature>
<dbReference type="PROSITE" id="PS50118">
    <property type="entry name" value="HMG_BOX_2"/>
    <property type="match status" value="1"/>
</dbReference>
<dbReference type="GO" id="GO:0003677">
    <property type="term" value="F:DNA binding"/>
    <property type="evidence" value="ECO:0007669"/>
    <property type="project" value="UniProtKB-UniRule"/>
</dbReference>
<dbReference type="SMART" id="SM00398">
    <property type="entry name" value="HMG"/>
    <property type="match status" value="1"/>
</dbReference>
<dbReference type="InterPro" id="IPR009071">
    <property type="entry name" value="HMG_box_dom"/>
</dbReference>
<keyword evidence="2" id="KW-0539">Nucleus</keyword>
<organism evidence="5 6">
    <name type="scientific">Botrytis paeoniae</name>
    <dbReference type="NCBI Taxonomy" id="278948"/>
    <lineage>
        <taxon>Eukaryota</taxon>
        <taxon>Fungi</taxon>
        <taxon>Dikarya</taxon>
        <taxon>Ascomycota</taxon>
        <taxon>Pezizomycotina</taxon>
        <taxon>Leotiomycetes</taxon>
        <taxon>Helotiales</taxon>
        <taxon>Sclerotiniaceae</taxon>
        <taxon>Botrytis</taxon>
    </lineage>
</organism>
<feature type="compositionally biased region" description="Polar residues" evidence="3">
    <location>
        <begin position="8"/>
        <end position="60"/>
    </location>
</feature>
<feature type="region of interest" description="Disordered" evidence="3">
    <location>
        <begin position="114"/>
        <end position="135"/>
    </location>
</feature>
<protein>
    <recommendedName>
        <fullName evidence="4">HMG box domain-containing protein</fullName>
    </recommendedName>
</protein>
<dbReference type="InterPro" id="IPR036910">
    <property type="entry name" value="HMG_box_dom_sf"/>
</dbReference>
<sequence>MDADSSRSTDTSKSADLTDHTLTNSRASARTEQASTSDITNHGSFEEQSIPVNLSPSSVTPPKVKKRITPTLISGPLNHEIPTRNSPSIPSFSAAPTSPYVHQSRLKLLEQQNSWQERQRQNAMPPSINQPSPSNLAKHFQRIDLQNKRKDPNAPKRGMSAYMFFANDHRERVRQENFQPSFGQLGMILGEKWKALSMGERRVYEEMEARDLRRYEEGFEKI</sequence>
<dbReference type="AlphaFoldDB" id="A0A4Z1FEZ2"/>
<evidence type="ECO:0000259" key="4">
    <source>
        <dbReference type="PROSITE" id="PS50118"/>
    </source>
</evidence>
<gene>
    <name evidence="5" type="ORF">BPAE_0225g00230</name>
</gene>
<accession>A0A4Z1FEZ2</accession>
<feature type="domain" description="HMG box" evidence="4">
    <location>
        <begin position="155"/>
        <end position="222"/>
    </location>
</feature>
<keyword evidence="6" id="KW-1185">Reference proteome</keyword>
<dbReference type="GO" id="GO:0005634">
    <property type="term" value="C:nucleus"/>
    <property type="evidence" value="ECO:0007669"/>
    <property type="project" value="UniProtKB-UniRule"/>
</dbReference>
<dbReference type="Gene3D" id="1.10.30.10">
    <property type="entry name" value="High mobility group box domain"/>
    <property type="match status" value="1"/>
</dbReference>
<dbReference type="CDD" id="cd01390">
    <property type="entry name" value="HMG-box_NHP6-like"/>
    <property type="match status" value="1"/>
</dbReference>
<comment type="caution">
    <text evidence="5">The sequence shown here is derived from an EMBL/GenBank/DDBJ whole genome shotgun (WGS) entry which is preliminary data.</text>
</comment>
<keyword evidence="1 2" id="KW-0238">DNA-binding</keyword>
<dbReference type="Pfam" id="PF00505">
    <property type="entry name" value="HMG_box"/>
    <property type="match status" value="1"/>
</dbReference>
<dbReference type="SUPFAM" id="SSF47095">
    <property type="entry name" value="HMG-box"/>
    <property type="match status" value="1"/>
</dbReference>
<evidence type="ECO:0000313" key="5">
    <source>
        <dbReference type="EMBL" id="TGO21352.1"/>
    </source>
</evidence>
<dbReference type="PANTHER" id="PTHR48112">
    <property type="entry name" value="HIGH MOBILITY GROUP PROTEIN DSP1"/>
    <property type="match status" value="1"/>
</dbReference>
<evidence type="ECO:0000256" key="3">
    <source>
        <dbReference type="SAM" id="MobiDB-lite"/>
    </source>
</evidence>
<proteinExistence type="predicted"/>